<dbReference type="STRING" id="1802579.A2310_07345"/>
<evidence type="ECO:0000259" key="2">
    <source>
        <dbReference type="Pfam" id="PF22725"/>
    </source>
</evidence>
<dbReference type="Pfam" id="PF01408">
    <property type="entry name" value="GFO_IDH_MocA"/>
    <property type="match status" value="1"/>
</dbReference>
<sequence>MKFVVVGLGSIGRRHLKNLISLGEKDIVLCRNKVASPIDDEFKEFPIETNIYSALKHEPDAVIISNPTSLHFDIAIPAAEAGCHILIEKPISDSLAGIDKLKAALKHGGGQFLVGFQYRFHPTLKIASNMISQGEIGRIVSINVHWGEYLPDWHPWEDFRNSYAARPDLGGGVVLTLCHPFDYLSWLFGKPEFMWAHTDTVGDLGINVEDVADVYLKFPNGAFGSVHLDYIQRPTTHHLEVIGTNGTIRWNNADGQLSIYRPNHSAWEFIEAPKYFERNSLFIDEMRHFLSVIRRETEPICTLDDGINALEIALQTLSFKVDKSC</sequence>
<dbReference type="InterPro" id="IPR000683">
    <property type="entry name" value="Gfo/Idh/MocA-like_OxRdtase_N"/>
</dbReference>
<gene>
    <name evidence="3" type="ORF">A2310_07345</name>
</gene>
<evidence type="ECO:0008006" key="5">
    <source>
        <dbReference type="Google" id="ProtNLM"/>
    </source>
</evidence>
<evidence type="ECO:0000313" key="4">
    <source>
        <dbReference type="Proteomes" id="UP000178417"/>
    </source>
</evidence>
<dbReference type="PANTHER" id="PTHR43377">
    <property type="entry name" value="BILIVERDIN REDUCTASE A"/>
    <property type="match status" value="1"/>
</dbReference>
<dbReference type="PANTHER" id="PTHR43377:SF1">
    <property type="entry name" value="BILIVERDIN REDUCTASE A"/>
    <property type="match status" value="1"/>
</dbReference>
<proteinExistence type="predicted"/>
<feature type="domain" description="GFO/IDH/MocA-like oxidoreductase" evidence="2">
    <location>
        <begin position="127"/>
        <end position="249"/>
    </location>
</feature>
<dbReference type="Gene3D" id="3.40.50.720">
    <property type="entry name" value="NAD(P)-binding Rossmann-like Domain"/>
    <property type="match status" value="1"/>
</dbReference>
<evidence type="ECO:0000313" key="3">
    <source>
        <dbReference type="EMBL" id="OGC22564.1"/>
    </source>
</evidence>
<name>A0A1F4SQ48_UNCSA</name>
<dbReference type="InterPro" id="IPR036291">
    <property type="entry name" value="NAD(P)-bd_dom_sf"/>
</dbReference>
<comment type="caution">
    <text evidence="3">The sequence shown here is derived from an EMBL/GenBank/DDBJ whole genome shotgun (WGS) entry which is preliminary data.</text>
</comment>
<dbReference type="InterPro" id="IPR051450">
    <property type="entry name" value="Gfo/Idh/MocA_Oxidoreductases"/>
</dbReference>
<dbReference type="EMBL" id="MEUB01000027">
    <property type="protein sequence ID" value="OGC22564.1"/>
    <property type="molecule type" value="Genomic_DNA"/>
</dbReference>
<dbReference type="Pfam" id="PF22725">
    <property type="entry name" value="GFO_IDH_MocA_C3"/>
    <property type="match status" value="1"/>
</dbReference>
<reference evidence="3 4" key="1">
    <citation type="journal article" date="2016" name="Nat. Commun.">
        <title>Thousands of microbial genomes shed light on interconnected biogeochemical processes in an aquifer system.</title>
        <authorList>
            <person name="Anantharaman K."/>
            <person name="Brown C.T."/>
            <person name="Hug L.A."/>
            <person name="Sharon I."/>
            <person name="Castelle C.J."/>
            <person name="Probst A.J."/>
            <person name="Thomas B.C."/>
            <person name="Singh A."/>
            <person name="Wilkins M.J."/>
            <person name="Karaoz U."/>
            <person name="Brodie E.L."/>
            <person name="Williams K.H."/>
            <person name="Hubbard S.S."/>
            <person name="Banfield J.F."/>
        </authorList>
    </citation>
    <scope>NUCLEOTIDE SEQUENCE [LARGE SCALE GENOMIC DNA]</scope>
</reference>
<dbReference type="InterPro" id="IPR055170">
    <property type="entry name" value="GFO_IDH_MocA-like_dom"/>
</dbReference>
<dbReference type="Gene3D" id="3.30.360.10">
    <property type="entry name" value="Dihydrodipicolinate Reductase, domain 2"/>
    <property type="match status" value="1"/>
</dbReference>
<dbReference type="AlphaFoldDB" id="A0A1F4SQ48"/>
<dbReference type="SUPFAM" id="SSF55347">
    <property type="entry name" value="Glyceraldehyde-3-phosphate dehydrogenase-like, C-terminal domain"/>
    <property type="match status" value="1"/>
</dbReference>
<feature type="domain" description="Gfo/Idh/MocA-like oxidoreductase N-terminal" evidence="1">
    <location>
        <begin position="1"/>
        <end position="116"/>
    </location>
</feature>
<protein>
    <recommendedName>
        <fullName evidence="5">Oxidoreductase</fullName>
    </recommendedName>
</protein>
<accession>A0A1F4SQ48</accession>
<dbReference type="GO" id="GO:0000166">
    <property type="term" value="F:nucleotide binding"/>
    <property type="evidence" value="ECO:0007669"/>
    <property type="project" value="InterPro"/>
</dbReference>
<dbReference type="Proteomes" id="UP000178417">
    <property type="component" value="Unassembled WGS sequence"/>
</dbReference>
<dbReference type="SUPFAM" id="SSF51735">
    <property type="entry name" value="NAD(P)-binding Rossmann-fold domains"/>
    <property type="match status" value="1"/>
</dbReference>
<evidence type="ECO:0000259" key="1">
    <source>
        <dbReference type="Pfam" id="PF01408"/>
    </source>
</evidence>
<organism evidence="3 4">
    <name type="scientific">candidate division WOR-1 bacterium RIFOXYB2_FULL_37_13</name>
    <dbReference type="NCBI Taxonomy" id="1802579"/>
    <lineage>
        <taxon>Bacteria</taxon>
        <taxon>Bacillati</taxon>
        <taxon>Saganbacteria</taxon>
    </lineage>
</organism>